<feature type="binding site" evidence="1">
    <location>
        <position position="19"/>
    </location>
    <ligand>
        <name>S-adenosyl-L-methionine</name>
        <dbReference type="ChEBI" id="CHEBI:59789"/>
    </ligand>
</feature>
<sequence length="258" mass="28673">MLSYQHIYHAGNLADVQKHALLAWMLSYLTRKDKPLTYMETHSGRALYDLTDDAALKTGEAAQGVEKVQGWFAADHPYADVLAQTRGTHGPNAYPGSPMIAAQLLRAQDRIHLAELHPQEHSGLDLAMSPYPAKCYLQDGFEMAFALTPPTPRRGMLLIDPSYEIKIDYQDIPKQIGKLARAWNVGIIALWYPILTNKAHLPMLQMLGQTHPDALRSEVRFPPARPDHGMVGSGLFVINPPYGLADEAKRLAALFAKL</sequence>
<dbReference type="GO" id="GO:0070475">
    <property type="term" value="P:rRNA base methylation"/>
    <property type="evidence" value="ECO:0007669"/>
    <property type="project" value="UniProtKB-UniRule"/>
</dbReference>
<keyword evidence="1" id="KW-0698">rRNA processing</keyword>
<evidence type="ECO:0000313" key="3">
    <source>
        <dbReference type="Proteomes" id="UP000027337"/>
    </source>
</evidence>
<evidence type="ECO:0000313" key="2">
    <source>
        <dbReference type="EMBL" id="KAJ02383.1"/>
    </source>
</evidence>
<feature type="site" description="Interaction with substrate rRNA" evidence="1">
    <location>
        <position position="4"/>
    </location>
</feature>
<comment type="subunit">
    <text evidence="1">Monomer.</text>
</comment>
<comment type="function">
    <text evidence="1">Specifically methylates the adenine in position 2030 of 23S rRNA.</text>
</comment>
<dbReference type="EC" id="2.1.1.266" evidence="1"/>
<dbReference type="GO" id="GO:0003723">
    <property type="term" value="F:RNA binding"/>
    <property type="evidence" value="ECO:0007669"/>
    <property type="project" value="UniProtKB-UniRule"/>
</dbReference>
<dbReference type="eggNOG" id="COG2961">
    <property type="taxonomic scope" value="Bacteria"/>
</dbReference>
<reference evidence="2 3" key="1">
    <citation type="journal article" date="2014" name="Genome Announc.">
        <title>Draft Genome Sequences of Two Isolates of the Roseobacter Group, Sulfitobacter sp. Strains 3SOLIMAR09 and 1FIGIMAR09, from Harbors of Mallorca Island (Mediterranean Sea).</title>
        <authorList>
            <person name="Mas-Llado M."/>
            <person name="Pina-Villalonga J.M."/>
            <person name="Brunet-Galmes I."/>
            <person name="Nogales B."/>
            <person name="Bosch R."/>
        </authorList>
    </citation>
    <scope>NUCLEOTIDE SEQUENCE [LARGE SCALE GENOMIC DNA]</scope>
    <source>
        <strain evidence="2 3">1FIGIMAR09</strain>
    </source>
</reference>
<feature type="binding site" evidence="1">
    <location>
        <position position="97"/>
    </location>
    <ligand>
        <name>S-adenosyl-L-methionine</name>
        <dbReference type="ChEBI" id="CHEBI:59789"/>
    </ligand>
</feature>
<keyword evidence="1" id="KW-0694">RNA-binding</keyword>
<name>A0A061SRU1_9RHOB</name>
<feature type="binding site" evidence="1">
    <location>
        <position position="42"/>
    </location>
    <ligand>
        <name>S-adenosyl-L-methionine</name>
        <dbReference type="ChEBI" id="CHEBI:59789"/>
    </ligand>
</feature>
<dbReference type="STRING" id="83219.PM02_14345"/>
<dbReference type="SUPFAM" id="SSF53335">
    <property type="entry name" value="S-adenosyl-L-methionine-dependent methyltransferases"/>
    <property type="match status" value="1"/>
</dbReference>
<dbReference type="HAMAP" id="MF_00934">
    <property type="entry name" value="23SrRNA_methyltr_J"/>
    <property type="match status" value="1"/>
</dbReference>
<protein>
    <recommendedName>
        <fullName evidence="1">Ribosomal RNA large subunit methyltransferase J</fullName>
        <ecNumber evidence="1">2.1.1.266</ecNumber>
    </recommendedName>
    <alternativeName>
        <fullName evidence="1">23S rRNA (adenine(2030)-N6)-methyltransferase</fullName>
    </alternativeName>
    <alternativeName>
        <fullName evidence="1">23S rRNA m6A2030 methyltransferase</fullName>
    </alternativeName>
</protein>
<comment type="caution">
    <text evidence="2">The sequence shown here is derived from an EMBL/GenBank/DDBJ whole genome shotgun (WGS) entry which is preliminary data.</text>
</comment>
<dbReference type="Pfam" id="PF04378">
    <property type="entry name" value="RsmJ"/>
    <property type="match status" value="1"/>
</dbReference>
<comment type="similarity">
    <text evidence="1">Belongs to the RlmJ family.</text>
</comment>
<keyword evidence="1" id="KW-0489">Methyltransferase</keyword>
<dbReference type="EMBL" id="JEMU01000012">
    <property type="protein sequence ID" value="KAJ02383.1"/>
    <property type="molecule type" value="Genomic_DNA"/>
</dbReference>
<dbReference type="InterPro" id="IPR007473">
    <property type="entry name" value="RlmJ"/>
</dbReference>
<dbReference type="AlphaFoldDB" id="A0A061SRU1"/>
<accession>A0A061SRU1</accession>
<proteinExistence type="inferred from homology"/>
<dbReference type="GO" id="GO:0036307">
    <property type="term" value="F:23S rRNA (adenine(2030)-N(6))-methyltransferase activity"/>
    <property type="evidence" value="ECO:0007669"/>
    <property type="project" value="UniProtKB-UniRule"/>
</dbReference>
<keyword evidence="1" id="KW-0808">Transferase</keyword>
<feature type="binding site" evidence="1">
    <location>
        <position position="115"/>
    </location>
    <ligand>
        <name>S-adenosyl-L-methionine</name>
        <dbReference type="ChEBI" id="CHEBI:59789"/>
    </ligand>
</feature>
<dbReference type="GO" id="GO:0005829">
    <property type="term" value="C:cytosol"/>
    <property type="evidence" value="ECO:0007669"/>
    <property type="project" value="TreeGrafter"/>
</dbReference>
<comment type="catalytic activity">
    <reaction evidence="1">
        <text>adenosine(2030) in 23S rRNA + S-adenosyl-L-methionine = N(6)-methyladenosine(2030) in 23S rRNA + S-adenosyl-L-homocysteine + H(+)</text>
        <dbReference type="Rhea" id="RHEA:43736"/>
        <dbReference type="Rhea" id="RHEA-COMP:10668"/>
        <dbReference type="Rhea" id="RHEA-COMP:10669"/>
        <dbReference type="ChEBI" id="CHEBI:15378"/>
        <dbReference type="ChEBI" id="CHEBI:57856"/>
        <dbReference type="ChEBI" id="CHEBI:59789"/>
        <dbReference type="ChEBI" id="CHEBI:74411"/>
        <dbReference type="ChEBI" id="CHEBI:74449"/>
        <dbReference type="EC" id="2.1.1.266"/>
    </reaction>
</comment>
<dbReference type="PANTHER" id="PTHR37426:SF1">
    <property type="entry name" value="RIBOSOMAL RNA LARGE SUBUNIT METHYLTRANSFERASE J"/>
    <property type="match status" value="1"/>
</dbReference>
<dbReference type="Proteomes" id="UP000027337">
    <property type="component" value="Unassembled WGS sequence"/>
</dbReference>
<keyword evidence="3" id="KW-1185">Reference proteome</keyword>
<gene>
    <name evidence="1" type="primary">rlmJ</name>
    <name evidence="2" type="ORF">PM02_14345</name>
</gene>
<dbReference type="PANTHER" id="PTHR37426">
    <property type="entry name" value="RIBOSOMAL RNA LARGE SUBUNIT METHYLTRANSFERASE J"/>
    <property type="match status" value="1"/>
</dbReference>
<dbReference type="RefSeq" id="WP_037909782.1">
    <property type="nucleotide sequence ID" value="NZ_JEMU01000012.1"/>
</dbReference>
<dbReference type="InterPro" id="IPR029063">
    <property type="entry name" value="SAM-dependent_MTases_sf"/>
</dbReference>
<keyword evidence="1" id="KW-0949">S-adenosyl-L-methionine</keyword>
<evidence type="ECO:0000256" key="1">
    <source>
        <dbReference type="HAMAP-Rule" id="MF_00934"/>
    </source>
</evidence>
<dbReference type="Gene3D" id="3.40.50.150">
    <property type="entry name" value="Vaccinia Virus protein VP39"/>
    <property type="match status" value="1"/>
</dbReference>
<feature type="active site" description="Proton acceptor" evidence="1">
    <location>
        <position position="160"/>
    </location>
</feature>
<organism evidence="2 3">
    <name type="scientific">Sulfitobacter mediterraneus</name>
    <dbReference type="NCBI Taxonomy" id="83219"/>
    <lineage>
        <taxon>Bacteria</taxon>
        <taxon>Pseudomonadati</taxon>
        <taxon>Pseudomonadota</taxon>
        <taxon>Alphaproteobacteria</taxon>
        <taxon>Rhodobacterales</taxon>
        <taxon>Roseobacteraceae</taxon>
        <taxon>Sulfitobacter</taxon>
    </lineage>
</organism>
<feature type="binding site" evidence="1">
    <location>
        <position position="160"/>
    </location>
    <ligand>
        <name>S-adenosyl-L-methionine</name>
        <dbReference type="ChEBI" id="CHEBI:59789"/>
    </ligand>
</feature>
<feature type="binding site" evidence="1">
    <location>
        <begin position="139"/>
        <end position="140"/>
    </location>
    <ligand>
        <name>S-adenosyl-L-methionine</name>
        <dbReference type="ChEBI" id="CHEBI:59789"/>
    </ligand>
</feature>